<keyword evidence="2" id="KW-1185">Reference proteome</keyword>
<dbReference type="EMBL" id="CP046236">
    <property type="protein sequence ID" value="WFD48430.1"/>
    <property type="molecule type" value="Genomic_DNA"/>
</dbReference>
<evidence type="ECO:0000313" key="1">
    <source>
        <dbReference type="EMBL" id="WFD48430.1"/>
    </source>
</evidence>
<name>A0ABY8ES66_MALFU</name>
<proteinExistence type="predicted"/>
<dbReference type="Gene3D" id="2.130.10.110">
    <property type="entry name" value="Clathrin heavy-chain terminal domain"/>
    <property type="match status" value="1"/>
</dbReference>
<dbReference type="InterPro" id="IPR022365">
    <property type="entry name" value="Clathrin_H-chain_propeller_rpt"/>
</dbReference>
<accession>A0ABY8ES66</accession>
<sequence length="78" mass="8142">MATDKPITFAEHVQLTDLGIAPESITFANVTLESEKFVCVRESGASGNSVTIVDLNNIQHVYVAGAAAPAHRAGFGGQ</sequence>
<gene>
    <name evidence="1" type="primary">CHC1_2</name>
    <name evidence="1" type="ORF">GLX27_003100</name>
</gene>
<protein>
    <submittedName>
        <fullName evidence="1">Clathrin heavy chain</fullName>
    </submittedName>
</protein>
<dbReference type="Pfam" id="PF01394">
    <property type="entry name" value="Clathrin_propel"/>
    <property type="match status" value="1"/>
</dbReference>
<evidence type="ECO:0000313" key="2">
    <source>
        <dbReference type="Proteomes" id="UP000818624"/>
    </source>
</evidence>
<dbReference type="InterPro" id="IPR016025">
    <property type="entry name" value="Clathrin_H-chain_N"/>
</dbReference>
<reference evidence="1 2" key="1">
    <citation type="journal article" date="2020" name="Elife">
        <title>Loss of centromere function drives karyotype evolution in closely related Malassezia species.</title>
        <authorList>
            <person name="Sankaranarayanan S.R."/>
            <person name="Ianiri G."/>
            <person name="Coelho M.A."/>
            <person name="Reza M.H."/>
            <person name="Thimmappa B.C."/>
            <person name="Ganguly P."/>
            <person name="Vadnala R.N."/>
            <person name="Sun S."/>
            <person name="Siddharthan R."/>
            <person name="Tellgren-Roth C."/>
            <person name="Dawson T.L."/>
            <person name="Heitman J."/>
            <person name="Sanyal K."/>
        </authorList>
    </citation>
    <scope>NUCLEOTIDE SEQUENCE [LARGE SCALE GENOMIC DNA]</scope>
    <source>
        <strain evidence="1">CBS14141</strain>
    </source>
</reference>
<organism evidence="1 2">
    <name type="scientific">Malassezia furfur</name>
    <name type="common">Pityriasis versicolor infection agent</name>
    <name type="synonym">Pityrosporum furfur</name>
    <dbReference type="NCBI Taxonomy" id="55194"/>
    <lineage>
        <taxon>Eukaryota</taxon>
        <taxon>Fungi</taxon>
        <taxon>Dikarya</taxon>
        <taxon>Basidiomycota</taxon>
        <taxon>Ustilaginomycotina</taxon>
        <taxon>Malasseziomycetes</taxon>
        <taxon>Malasseziales</taxon>
        <taxon>Malasseziaceae</taxon>
        <taxon>Malassezia</taxon>
    </lineage>
</organism>
<dbReference type="Proteomes" id="UP000818624">
    <property type="component" value="Chromosome 3"/>
</dbReference>
<dbReference type="SUPFAM" id="SSF50989">
    <property type="entry name" value="Clathrin heavy-chain terminal domain"/>
    <property type="match status" value="1"/>
</dbReference>